<dbReference type="InterPro" id="IPR003423">
    <property type="entry name" value="OMP_efflux"/>
</dbReference>
<keyword evidence="2" id="KW-0449">Lipoprotein</keyword>
<comment type="similarity">
    <text evidence="1 2">Belongs to the outer membrane factor (OMF) (TC 1.B.17) family.</text>
</comment>
<dbReference type="GO" id="GO:0015562">
    <property type="term" value="F:efflux transmembrane transporter activity"/>
    <property type="evidence" value="ECO:0007669"/>
    <property type="project" value="InterPro"/>
</dbReference>
<gene>
    <name evidence="3" type="ORF">KZZ10_00285</name>
</gene>
<proteinExistence type="inferred from homology"/>
<dbReference type="SUPFAM" id="SSF56954">
    <property type="entry name" value="Outer membrane efflux proteins (OEP)"/>
    <property type="match status" value="1"/>
</dbReference>
<dbReference type="Proteomes" id="UP000739565">
    <property type="component" value="Unassembled WGS sequence"/>
</dbReference>
<dbReference type="GO" id="GO:0005886">
    <property type="term" value="C:plasma membrane"/>
    <property type="evidence" value="ECO:0007669"/>
    <property type="project" value="UniProtKB-SubCell"/>
</dbReference>
<accession>A0A953T365</accession>
<organism evidence="3 4">
    <name type="scientific">Zwartia hollandica</name>
    <dbReference type="NCBI Taxonomy" id="324606"/>
    <lineage>
        <taxon>Bacteria</taxon>
        <taxon>Pseudomonadati</taxon>
        <taxon>Pseudomonadota</taxon>
        <taxon>Betaproteobacteria</taxon>
        <taxon>Burkholderiales</taxon>
        <taxon>Alcaligenaceae</taxon>
        <taxon>Zwartia</taxon>
    </lineage>
</organism>
<dbReference type="PANTHER" id="PTHR30203:SF30">
    <property type="entry name" value="OUTER MEMBRANE PROTEIN-RELATED"/>
    <property type="match status" value="1"/>
</dbReference>
<keyword evidence="2" id="KW-0812">Transmembrane</keyword>
<dbReference type="Pfam" id="PF02321">
    <property type="entry name" value="OEP"/>
    <property type="match status" value="2"/>
</dbReference>
<dbReference type="RefSeq" id="WP_259659494.1">
    <property type="nucleotide sequence ID" value="NZ_JAHXRI010000001.1"/>
</dbReference>
<comment type="subcellular location">
    <subcellularLocation>
        <location evidence="2">Cell membrane</location>
        <topology evidence="2">Lipid-anchor</topology>
    </subcellularLocation>
</comment>
<sequence length="528" mass="57471">MSYSIEKKGKFLFTFLGMGMLTLSGCMVGPDYARPDAKVQTQFSQPTKSEFTEEIPTHPGTLLNPVQWWMGFNDPTLSTLLARAAKDNLSLQNAALRIYQARASLGVADATLLPTVGLGGSGARTNQPSALTQATGASPYSNSQSLIVQANWEIDFWGKYRRGIESATSSLIATAAAFYAADASLASEVANTYISIRNYEALKVVATTNLALQAESLRIAQSRYRNGATSLLDLSQAQSQYEQTKADIPAIIASLKKSQYAMSLLLGELPNYYELNFGNTKGTIKPPRALEVGIPKDLLRRRPDVLQAEYAAAAQSALIGVNVAALYPSFSLSGYFGFQNATFNNSTQTSLFSWDNRNTSISGSFMFPLFYRGAIIDQIRVQDAVFQQSVLTYQNQVLLAQKEVEDALISISTTRSSAEDLKKSVTAAQQAASLALDRYKAGQNDYNTVIIAQQQLLAVQNSLVQTTTNNLLGYVAAFKALGGGWSGNMSMPQLPEQMVQTMRERSDWGTALNDPSDLRLVKSSETIK</sequence>
<evidence type="ECO:0000256" key="2">
    <source>
        <dbReference type="RuleBase" id="RU362097"/>
    </source>
</evidence>
<keyword evidence="2" id="KW-1134">Transmembrane beta strand</keyword>
<dbReference type="Gene3D" id="2.20.200.10">
    <property type="entry name" value="Outer membrane efflux proteins (OEP)"/>
    <property type="match status" value="1"/>
</dbReference>
<reference evidence="3" key="1">
    <citation type="submission" date="2021-07" db="EMBL/GenBank/DDBJ databases">
        <title>New genus and species of the family Alcaligenaceae.</title>
        <authorList>
            <person name="Hahn M.W."/>
        </authorList>
    </citation>
    <scope>NUCLEOTIDE SEQUENCE</scope>
    <source>
        <strain evidence="3">LF4-65</strain>
    </source>
</reference>
<evidence type="ECO:0000313" key="3">
    <source>
        <dbReference type="EMBL" id="MBZ1349071.1"/>
    </source>
</evidence>
<dbReference type="PROSITE" id="PS51257">
    <property type="entry name" value="PROKAR_LIPOPROTEIN"/>
    <property type="match status" value="1"/>
</dbReference>
<protein>
    <submittedName>
        <fullName evidence="3">Efflux transporter outer membrane subunit</fullName>
    </submittedName>
</protein>
<evidence type="ECO:0000256" key="1">
    <source>
        <dbReference type="ARBA" id="ARBA00007613"/>
    </source>
</evidence>
<dbReference type="PANTHER" id="PTHR30203">
    <property type="entry name" value="OUTER MEMBRANE CATION EFFLUX PROTEIN"/>
    <property type="match status" value="1"/>
</dbReference>
<keyword evidence="4" id="KW-1185">Reference proteome</keyword>
<dbReference type="InterPro" id="IPR010131">
    <property type="entry name" value="MdtP/NodT-like"/>
</dbReference>
<keyword evidence="2" id="KW-0472">Membrane</keyword>
<keyword evidence="2" id="KW-0564">Palmitate</keyword>
<evidence type="ECO:0000313" key="4">
    <source>
        <dbReference type="Proteomes" id="UP000739565"/>
    </source>
</evidence>
<dbReference type="NCBIfam" id="TIGR01845">
    <property type="entry name" value="outer_NodT"/>
    <property type="match status" value="1"/>
</dbReference>
<dbReference type="EMBL" id="JAHXRI010000001">
    <property type="protein sequence ID" value="MBZ1349071.1"/>
    <property type="molecule type" value="Genomic_DNA"/>
</dbReference>
<dbReference type="Gene3D" id="1.20.1600.10">
    <property type="entry name" value="Outer membrane efflux proteins (OEP)"/>
    <property type="match status" value="1"/>
</dbReference>
<dbReference type="AlphaFoldDB" id="A0A953T365"/>
<comment type="caution">
    <text evidence="3">The sequence shown here is derived from an EMBL/GenBank/DDBJ whole genome shotgun (WGS) entry which is preliminary data.</text>
</comment>
<name>A0A953T365_9BURK</name>